<protein>
    <recommendedName>
        <fullName evidence="2">Ecp2 effector protein-like domain-containing protein</fullName>
    </recommendedName>
</protein>
<comment type="caution">
    <text evidence="3">The sequence shown here is derived from an EMBL/GenBank/DDBJ whole genome shotgun (WGS) entry which is preliminary data.</text>
</comment>
<reference evidence="3" key="1">
    <citation type="journal article" date="2023" name="Mol. Phylogenet. Evol.">
        <title>Genome-scale phylogeny and comparative genomics of the fungal order Sordariales.</title>
        <authorList>
            <person name="Hensen N."/>
            <person name="Bonometti L."/>
            <person name="Westerberg I."/>
            <person name="Brannstrom I.O."/>
            <person name="Guillou S."/>
            <person name="Cros-Aarteil S."/>
            <person name="Calhoun S."/>
            <person name="Haridas S."/>
            <person name="Kuo A."/>
            <person name="Mondo S."/>
            <person name="Pangilinan J."/>
            <person name="Riley R."/>
            <person name="LaButti K."/>
            <person name="Andreopoulos B."/>
            <person name="Lipzen A."/>
            <person name="Chen C."/>
            <person name="Yan M."/>
            <person name="Daum C."/>
            <person name="Ng V."/>
            <person name="Clum A."/>
            <person name="Steindorff A."/>
            <person name="Ohm R.A."/>
            <person name="Martin F."/>
            <person name="Silar P."/>
            <person name="Natvig D.O."/>
            <person name="Lalanne C."/>
            <person name="Gautier V."/>
            <person name="Ament-Velasquez S.L."/>
            <person name="Kruys A."/>
            <person name="Hutchinson M.I."/>
            <person name="Powell A.J."/>
            <person name="Barry K."/>
            <person name="Miller A.N."/>
            <person name="Grigoriev I.V."/>
            <person name="Debuchy R."/>
            <person name="Gladieux P."/>
            <person name="Hiltunen Thoren M."/>
            <person name="Johannesson H."/>
        </authorList>
    </citation>
    <scope>NUCLEOTIDE SEQUENCE</scope>
    <source>
        <strain evidence="3">CBS 118394</strain>
    </source>
</reference>
<feature type="signal peptide" evidence="1">
    <location>
        <begin position="1"/>
        <end position="17"/>
    </location>
</feature>
<dbReference type="Pfam" id="PF14856">
    <property type="entry name" value="Hce2"/>
    <property type="match status" value="1"/>
</dbReference>
<feature type="domain" description="Ecp2 effector protein-like" evidence="2">
    <location>
        <begin position="34"/>
        <end position="135"/>
    </location>
</feature>
<dbReference type="InterPro" id="IPR029226">
    <property type="entry name" value="Ecp2-like"/>
</dbReference>
<keyword evidence="1" id="KW-0732">Signal</keyword>
<feature type="chain" id="PRO_5041918123" description="Ecp2 effector protein-like domain-containing protein" evidence="1">
    <location>
        <begin position="18"/>
        <end position="155"/>
    </location>
</feature>
<organism evidence="3 4">
    <name type="scientific">Apodospora peruviana</name>
    <dbReference type="NCBI Taxonomy" id="516989"/>
    <lineage>
        <taxon>Eukaryota</taxon>
        <taxon>Fungi</taxon>
        <taxon>Dikarya</taxon>
        <taxon>Ascomycota</taxon>
        <taxon>Pezizomycotina</taxon>
        <taxon>Sordariomycetes</taxon>
        <taxon>Sordariomycetidae</taxon>
        <taxon>Sordariales</taxon>
        <taxon>Lasiosphaeriaceae</taxon>
        <taxon>Apodospora</taxon>
    </lineage>
</organism>
<evidence type="ECO:0000313" key="4">
    <source>
        <dbReference type="Proteomes" id="UP001283341"/>
    </source>
</evidence>
<evidence type="ECO:0000259" key="2">
    <source>
        <dbReference type="Pfam" id="PF14856"/>
    </source>
</evidence>
<dbReference type="Proteomes" id="UP001283341">
    <property type="component" value="Unassembled WGS sequence"/>
</dbReference>
<keyword evidence="4" id="KW-1185">Reference proteome</keyword>
<accession>A0AAE0I3X3</accession>
<dbReference type="EMBL" id="JAUEDM010000004">
    <property type="protein sequence ID" value="KAK3318097.1"/>
    <property type="molecule type" value="Genomic_DNA"/>
</dbReference>
<dbReference type="AlphaFoldDB" id="A0AAE0I3X3"/>
<gene>
    <name evidence="3" type="ORF">B0H66DRAFT_225254</name>
</gene>
<proteinExistence type="predicted"/>
<name>A0AAE0I3X3_9PEZI</name>
<evidence type="ECO:0000313" key="3">
    <source>
        <dbReference type="EMBL" id="KAK3318097.1"/>
    </source>
</evidence>
<sequence>MKLSILATALVASSAAAVPTTGTRNILAARAPTCWTNSINGATTATSPLVADCQALADGDGNIASTWTPSEENNYSFAVEHGTCGFRGAWNATAGNSLPASQMTVSPGQVGNTLQNAINNLAEDGKVGANGAFACMIPGMTVKIGWVSYEIYTAA</sequence>
<reference evidence="3" key="2">
    <citation type="submission" date="2023-06" db="EMBL/GenBank/DDBJ databases">
        <authorList>
            <consortium name="Lawrence Berkeley National Laboratory"/>
            <person name="Haridas S."/>
            <person name="Hensen N."/>
            <person name="Bonometti L."/>
            <person name="Westerberg I."/>
            <person name="Brannstrom I.O."/>
            <person name="Guillou S."/>
            <person name="Cros-Aarteil S."/>
            <person name="Calhoun S."/>
            <person name="Kuo A."/>
            <person name="Mondo S."/>
            <person name="Pangilinan J."/>
            <person name="Riley R."/>
            <person name="Labutti K."/>
            <person name="Andreopoulos B."/>
            <person name="Lipzen A."/>
            <person name="Chen C."/>
            <person name="Yanf M."/>
            <person name="Daum C."/>
            <person name="Ng V."/>
            <person name="Clum A."/>
            <person name="Steindorff A."/>
            <person name="Ohm R."/>
            <person name="Martin F."/>
            <person name="Silar P."/>
            <person name="Natvig D."/>
            <person name="Lalanne C."/>
            <person name="Gautier V."/>
            <person name="Ament-Velasquez S.L."/>
            <person name="Kruys A."/>
            <person name="Hutchinson M.I."/>
            <person name="Powell A.J."/>
            <person name="Barry K."/>
            <person name="Miller A.N."/>
            <person name="Grigoriev I.V."/>
            <person name="Debuchy R."/>
            <person name="Gladieux P."/>
            <person name="Thoren M.H."/>
            <person name="Johannesson H."/>
        </authorList>
    </citation>
    <scope>NUCLEOTIDE SEQUENCE</scope>
    <source>
        <strain evidence="3">CBS 118394</strain>
    </source>
</reference>
<evidence type="ECO:0000256" key="1">
    <source>
        <dbReference type="SAM" id="SignalP"/>
    </source>
</evidence>